<evidence type="ECO:0000313" key="1">
    <source>
        <dbReference type="EMBL" id="QDP95388.1"/>
    </source>
</evidence>
<sequence length="192" mass="21049">MWLNLEAGAGKDLNRRYEAHFAVPDHHLGPGHGPKALIVEAANSILPEAGIEDLPALARAELAAGRSGPLREAIADCHESDPHLRELRDRLVRHFGGRADSVGAITLTDHVYLGRLEHDAVPPAITAACISWYGHWRAACSGPSLPMAETMAELLQRWQRHPAQRSSIDHQIRQVTRHIAAGQFRDLIATTV</sequence>
<dbReference type="EMBL" id="CP041692">
    <property type="protein sequence ID" value="QDP95388.1"/>
    <property type="molecule type" value="Genomic_DNA"/>
</dbReference>
<dbReference type="OrthoDB" id="9860777at2"/>
<proteinExistence type="predicted"/>
<reference evidence="1 2" key="1">
    <citation type="submission" date="2019-07" db="EMBL/GenBank/DDBJ databases">
        <title>Microlunatus dokdonensis sp. nov. isolated from the rhizospheric soil of the wild plant Elymus tsukushiensis.</title>
        <authorList>
            <person name="Ghim S.-Y."/>
            <person name="Hwang Y.-J."/>
            <person name="Son J.-S."/>
            <person name="Shin J.-H."/>
        </authorList>
    </citation>
    <scope>NUCLEOTIDE SEQUENCE [LARGE SCALE GENOMIC DNA]</scope>
    <source>
        <strain evidence="1 2">KUDC0627</strain>
    </source>
</reference>
<protein>
    <submittedName>
        <fullName evidence="1">Uncharacterized protein</fullName>
    </submittedName>
</protein>
<dbReference type="AlphaFoldDB" id="A0A516PW26"/>
<dbReference type="RefSeq" id="WP_143985361.1">
    <property type="nucleotide sequence ID" value="NZ_CP041692.1"/>
</dbReference>
<organism evidence="1 2">
    <name type="scientific">Microlunatus elymi</name>
    <dbReference type="NCBI Taxonomy" id="2596828"/>
    <lineage>
        <taxon>Bacteria</taxon>
        <taxon>Bacillati</taxon>
        <taxon>Actinomycetota</taxon>
        <taxon>Actinomycetes</taxon>
        <taxon>Propionibacteriales</taxon>
        <taxon>Propionibacteriaceae</taxon>
        <taxon>Microlunatus</taxon>
    </lineage>
</organism>
<accession>A0A516PW26</accession>
<dbReference type="Proteomes" id="UP000319263">
    <property type="component" value="Chromosome"/>
</dbReference>
<keyword evidence="2" id="KW-1185">Reference proteome</keyword>
<dbReference type="KEGG" id="mik:FOE78_05175"/>
<name>A0A516PW26_9ACTN</name>
<gene>
    <name evidence="1" type="ORF">FOE78_05175</name>
</gene>
<evidence type="ECO:0000313" key="2">
    <source>
        <dbReference type="Proteomes" id="UP000319263"/>
    </source>
</evidence>